<feature type="compositionally biased region" description="Low complexity" evidence="17">
    <location>
        <begin position="327"/>
        <end position="346"/>
    </location>
</feature>
<dbReference type="PANTHER" id="PTHR45674">
    <property type="entry name" value="DNA LIGASE 1/3 FAMILY MEMBER"/>
    <property type="match status" value="1"/>
</dbReference>
<keyword evidence="11" id="KW-0539">Nucleus</keyword>
<feature type="region of interest" description="Disordered" evidence="17">
    <location>
        <begin position="1"/>
        <end position="118"/>
    </location>
</feature>
<dbReference type="GO" id="GO:0003677">
    <property type="term" value="F:DNA binding"/>
    <property type="evidence" value="ECO:0007669"/>
    <property type="project" value="InterPro"/>
</dbReference>
<keyword evidence="6 15" id="KW-0547">Nucleotide-binding</keyword>
<dbReference type="Pfam" id="PF04679">
    <property type="entry name" value="DNA_ligase_A_C"/>
    <property type="match status" value="1"/>
</dbReference>
<evidence type="ECO:0000256" key="8">
    <source>
        <dbReference type="ARBA" id="ARBA00022840"/>
    </source>
</evidence>
<feature type="compositionally biased region" description="Polar residues" evidence="17">
    <location>
        <begin position="92"/>
        <end position="103"/>
    </location>
</feature>
<evidence type="ECO:0000256" key="3">
    <source>
        <dbReference type="ARBA" id="ARBA00022598"/>
    </source>
</evidence>
<evidence type="ECO:0000256" key="7">
    <source>
        <dbReference type="ARBA" id="ARBA00022763"/>
    </source>
</evidence>
<evidence type="ECO:0000256" key="5">
    <source>
        <dbReference type="ARBA" id="ARBA00022705"/>
    </source>
</evidence>
<dbReference type="FunFam" id="1.10.3260.10:FF:000001">
    <property type="entry name" value="DNA ligase"/>
    <property type="match status" value="1"/>
</dbReference>
<dbReference type="SUPFAM" id="SSF117018">
    <property type="entry name" value="ATP-dependent DNA ligase DNA-binding domain"/>
    <property type="match status" value="1"/>
</dbReference>
<dbReference type="GO" id="GO:0005524">
    <property type="term" value="F:ATP binding"/>
    <property type="evidence" value="ECO:0007669"/>
    <property type="project" value="UniProtKB-KW"/>
</dbReference>
<feature type="compositionally biased region" description="Basic and acidic residues" evidence="17">
    <location>
        <begin position="65"/>
        <end position="79"/>
    </location>
</feature>
<evidence type="ECO:0000259" key="18">
    <source>
        <dbReference type="PROSITE" id="PS50160"/>
    </source>
</evidence>
<dbReference type="GO" id="GO:0006281">
    <property type="term" value="P:DNA repair"/>
    <property type="evidence" value="ECO:0007669"/>
    <property type="project" value="UniProtKB-KW"/>
</dbReference>
<dbReference type="FunFam" id="3.30.470.30:FF:000002">
    <property type="entry name" value="DNA ligase"/>
    <property type="match status" value="1"/>
</dbReference>
<dbReference type="GO" id="GO:1903461">
    <property type="term" value="P:Okazaki fragment processing involved in mitotic DNA replication"/>
    <property type="evidence" value="ECO:0007669"/>
    <property type="project" value="TreeGrafter"/>
</dbReference>
<dbReference type="InterPro" id="IPR012308">
    <property type="entry name" value="DNA_ligase_ATP-dep_N"/>
</dbReference>
<feature type="compositionally biased region" description="Basic and acidic residues" evidence="17">
    <location>
        <begin position="162"/>
        <end position="175"/>
    </location>
</feature>
<dbReference type="Gene3D" id="1.10.3260.10">
    <property type="entry name" value="DNA ligase, ATP-dependent, N-terminal domain"/>
    <property type="match status" value="1"/>
</dbReference>
<dbReference type="GO" id="GO:0005634">
    <property type="term" value="C:nucleus"/>
    <property type="evidence" value="ECO:0007669"/>
    <property type="project" value="UniProtKB-SubCell"/>
</dbReference>
<feature type="compositionally biased region" description="Basic residues" evidence="17">
    <location>
        <begin position="289"/>
        <end position="304"/>
    </location>
</feature>
<dbReference type="PROSITE" id="PS50160">
    <property type="entry name" value="DNA_LIGASE_A3"/>
    <property type="match status" value="1"/>
</dbReference>
<keyword evidence="3 15" id="KW-0436">Ligase</keyword>
<dbReference type="Gene3D" id="3.30.1490.70">
    <property type="match status" value="1"/>
</dbReference>
<dbReference type="InterPro" id="IPR012340">
    <property type="entry name" value="NA-bd_OB-fold"/>
</dbReference>
<dbReference type="PROSITE" id="PS00333">
    <property type="entry name" value="DNA_LIGASE_A2"/>
    <property type="match status" value="1"/>
</dbReference>
<evidence type="ECO:0000256" key="6">
    <source>
        <dbReference type="ARBA" id="ARBA00022741"/>
    </source>
</evidence>
<evidence type="ECO:0000256" key="15">
    <source>
        <dbReference type="RuleBase" id="RU000617"/>
    </source>
</evidence>
<evidence type="ECO:0000256" key="10">
    <source>
        <dbReference type="ARBA" id="ARBA00023204"/>
    </source>
</evidence>
<keyword evidence="10 15" id="KW-0234">DNA repair</keyword>
<dbReference type="SUPFAM" id="SSF56091">
    <property type="entry name" value="DNA ligase/mRNA capping enzyme, catalytic domain"/>
    <property type="match status" value="1"/>
</dbReference>
<dbReference type="GO" id="GO:0005739">
    <property type="term" value="C:mitochondrion"/>
    <property type="evidence" value="ECO:0007669"/>
    <property type="project" value="TreeGrafter"/>
</dbReference>
<keyword evidence="4" id="KW-0132">Cell division</keyword>
<evidence type="ECO:0000256" key="14">
    <source>
        <dbReference type="ARBA" id="ARBA00054532"/>
    </source>
</evidence>
<sequence length="1078" mass="120799">MKTTNQRSILSFFGPPKTNGEKKTPDSKAKNVEAIKTVDEDSPIKRKTKRRSRTIESDSEDEVIDNNREKDSDNVKEETNSDSNGIEVIANCSKNLGESSSPKDNGKVGFSPETVPPLRKTGCETVENFCLARKQIKRSSPSLEDQQLEIVKKLKSNSSPIGEKHLKGSTKESSKKGPKRTNCLDKFVFKKVQRNTNSESNPVVTSKNPSSRSDIANNNLKVEEMEVDSVKEEEQREENSESSLPKKKRLSSPSPKSPKKSPKSDAQAEMKDCIKDKQERKATSESPPLKKRRLNSPSPKSKKSPKLDKKVENKDCLKSEEQEKATSESPPQKQKSSPSHKSTKQSPKLKKEPKVGVSEDNSDQSKSPKSTKESPSSSPKSLKAEELKPMNTTEKKITINPFSAAKDKSEKESYNPSKSNYDPIEDAFWKRNEDVPFSALSKTFEIIEDTSGRLKTVEILSNFLRSVIILSPSDLLFCIYLCMNKVAPSFEGIELGIGEIFVCRMVAQVTGRSVNMIKNEISEKGDLGLVAEHSKTNQRMMFQPAALTVKKVFKNLKEIALMSGQASQAKKIEKIKTMFVACKGSEARFLIRLCGGKLRIGLAEQSVLQAIAQACYLTPPGQDFPPGVLNAGKGLSADSLKAKVDEFASILKTTYCECPTFDSIVPVLLEKGMKELPNHCKLEPGIPLKPMLAHPTKGVSEVLKRFEKSKFTCEFKYDGERAQVYQIYYILCDILHIHLKEDGTCSIFSRNQENNTSKYPDIISRLKDSLGPEVKSCVIDSEAVAYDVNEKKILPFQILSTRKRKDASEDEIKVQVCVFPFDLLYLNGRNLVTEPFQVRRDLLRENFIEKEGQFTFAKSMDSTNTEDIEEFLEESIKGNCEGLMVKSLDVDATYEIAKRSHNWLKLKKDYLEGVGDTIDVVVIGGFLGKGKRTGTYGGFLLACYDPDNEEFQSLCKIGTGFSDDDLQTHSSFLKEHVIENPKSYYRYDSSVSPDHWFDAVQVWEIKCADLSISPVHKAAIGIVDSEKGISLRFPRFLRIREDKSPEDATSASQIASLYRNQEQIKNQTETATVEEDFY</sequence>
<protein>
    <recommendedName>
        <fullName evidence="15">DNA ligase</fullName>
        <ecNumber evidence="15">6.5.1.1</ecNumber>
    </recommendedName>
</protein>
<dbReference type="SUPFAM" id="SSF50249">
    <property type="entry name" value="Nucleic acid-binding proteins"/>
    <property type="match status" value="1"/>
</dbReference>
<dbReference type="InterPro" id="IPR050191">
    <property type="entry name" value="ATP-dep_DNA_ligase"/>
</dbReference>
<reference evidence="19 20" key="1">
    <citation type="journal article" date="2019" name="PLoS Biol.">
        <title>Sex chromosomes control vertical transmission of feminizing Wolbachia symbionts in an isopod.</title>
        <authorList>
            <person name="Becking T."/>
            <person name="Chebbi M.A."/>
            <person name="Giraud I."/>
            <person name="Moumen B."/>
            <person name="Laverre T."/>
            <person name="Caubet Y."/>
            <person name="Peccoud J."/>
            <person name="Gilbert C."/>
            <person name="Cordaux R."/>
        </authorList>
    </citation>
    <scope>NUCLEOTIDE SEQUENCE [LARGE SCALE GENOMIC DNA]</scope>
    <source>
        <strain evidence="19">ANa2</strain>
        <tissue evidence="19">Whole body excluding digestive tract and cuticle</tissue>
    </source>
</reference>
<organism evidence="19 20">
    <name type="scientific">Armadillidium nasatum</name>
    <dbReference type="NCBI Taxonomy" id="96803"/>
    <lineage>
        <taxon>Eukaryota</taxon>
        <taxon>Metazoa</taxon>
        <taxon>Ecdysozoa</taxon>
        <taxon>Arthropoda</taxon>
        <taxon>Crustacea</taxon>
        <taxon>Multicrustacea</taxon>
        <taxon>Malacostraca</taxon>
        <taxon>Eumalacostraca</taxon>
        <taxon>Peracarida</taxon>
        <taxon>Isopoda</taxon>
        <taxon>Oniscidea</taxon>
        <taxon>Crinocheta</taxon>
        <taxon>Armadillidiidae</taxon>
        <taxon>Armadillidium</taxon>
    </lineage>
</organism>
<dbReference type="Proteomes" id="UP000326759">
    <property type="component" value="Unassembled WGS sequence"/>
</dbReference>
<dbReference type="InterPro" id="IPR016059">
    <property type="entry name" value="DNA_ligase_ATP-dep_CS"/>
</dbReference>
<feature type="compositionally biased region" description="Basic and acidic residues" evidence="17">
    <location>
        <begin position="305"/>
        <end position="326"/>
    </location>
</feature>
<evidence type="ECO:0000313" key="20">
    <source>
        <dbReference type="Proteomes" id="UP000326759"/>
    </source>
</evidence>
<comment type="caution">
    <text evidence="19">The sequence shown here is derived from an EMBL/GenBank/DDBJ whole genome shotgun (WGS) entry which is preliminary data.</text>
</comment>
<dbReference type="InterPro" id="IPR036599">
    <property type="entry name" value="DNA_ligase_N_sf"/>
</dbReference>
<dbReference type="Gene3D" id="3.30.470.30">
    <property type="entry name" value="DNA ligase/mRNA capping enzyme"/>
    <property type="match status" value="1"/>
</dbReference>
<keyword evidence="7 15" id="KW-0227">DNA damage</keyword>
<name>A0A5N5SLF2_9CRUS</name>
<evidence type="ECO:0000256" key="1">
    <source>
        <dbReference type="ARBA" id="ARBA00004123"/>
    </source>
</evidence>
<dbReference type="FunFam" id="2.40.50.140:FF:000062">
    <property type="entry name" value="DNA ligase"/>
    <property type="match status" value="1"/>
</dbReference>
<keyword evidence="9 15" id="KW-0233">DNA recombination</keyword>
<evidence type="ECO:0000313" key="19">
    <source>
        <dbReference type="EMBL" id="KAB7494901.1"/>
    </source>
</evidence>
<dbReference type="PANTHER" id="PTHR45674:SF4">
    <property type="entry name" value="DNA LIGASE 1"/>
    <property type="match status" value="1"/>
</dbReference>
<evidence type="ECO:0000256" key="11">
    <source>
        <dbReference type="ARBA" id="ARBA00023242"/>
    </source>
</evidence>
<evidence type="ECO:0000256" key="16">
    <source>
        <dbReference type="RuleBase" id="RU004196"/>
    </source>
</evidence>
<dbReference type="AlphaFoldDB" id="A0A5N5SLF2"/>
<dbReference type="OrthoDB" id="206088at2759"/>
<dbReference type="NCBIfam" id="TIGR00574">
    <property type="entry name" value="dnl1"/>
    <property type="match status" value="1"/>
</dbReference>
<feature type="compositionally biased region" description="Low complexity" evidence="17">
    <location>
        <begin position="365"/>
        <end position="381"/>
    </location>
</feature>
<evidence type="ECO:0000256" key="9">
    <source>
        <dbReference type="ARBA" id="ARBA00023172"/>
    </source>
</evidence>
<dbReference type="Gene3D" id="2.40.50.140">
    <property type="entry name" value="Nucleic acid-binding proteins"/>
    <property type="match status" value="1"/>
</dbReference>
<feature type="compositionally biased region" description="Basic and acidic residues" evidence="17">
    <location>
        <begin position="221"/>
        <end position="239"/>
    </location>
</feature>
<dbReference type="Pfam" id="PF04675">
    <property type="entry name" value="DNA_ligase_A_N"/>
    <property type="match status" value="1"/>
</dbReference>
<dbReference type="CDD" id="cd07900">
    <property type="entry name" value="Adenylation_DNA_ligase_I_Euk"/>
    <property type="match status" value="1"/>
</dbReference>
<dbReference type="GO" id="GO:0003910">
    <property type="term" value="F:DNA ligase (ATP) activity"/>
    <property type="evidence" value="ECO:0007669"/>
    <property type="project" value="UniProtKB-EC"/>
</dbReference>
<dbReference type="InterPro" id="IPR012310">
    <property type="entry name" value="DNA_ligase_ATP-dep_cent"/>
</dbReference>
<evidence type="ECO:0000256" key="4">
    <source>
        <dbReference type="ARBA" id="ARBA00022618"/>
    </source>
</evidence>
<evidence type="ECO:0000256" key="13">
    <source>
        <dbReference type="ARBA" id="ARBA00034003"/>
    </source>
</evidence>
<dbReference type="GO" id="GO:0071897">
    <property type="term" value="P:DNA biosynthetic process"/>
    <property type="evidence" value="ECO:0007669"/>
    <property type="project" value="InterPro"/>
</dbReference>
<feature type="compositionally biased region" description="Basic and acidic residues" evidence="17">
    <location>
        <begin position="19"/>
        <end position="44"/>
    </location>
</feature>
<evidence type="ECO:0000256" key="12">
    <source>
        <dbReference type="ARBA" id="ARBA00023306"/>
    </source>
</evidence>
<keyword evidence="8 15" id="KW-0067">ATP-binding</keyword>
<accession>A0A5N5SLF2</accession>
<gene>
    <name evidence="19" type="primary">lig1</name>
    <name evidence="19" type="ORF">Anas_04869</name>
</gene>
<feature type="compositionally biased region" description="Basic and acidic residues" evidence="17">
    <location>
        <begin position="382"/>
        <end position="397"/>
    </location>
</feature>
<keyword evidence="5" id="KW-0235">DNA replication</keyword>
<comment type="similarity">
    <text evidence="2 16">Belongs to the ATP-dependent DNA ligase family.</text>
</comment>
<feature type="region of interest" description="Disordered" evidence="17">
    <location>
        <begin position="137"/>
        <end position="418"/>
    </location>
</feature>
<feature type="domain" description="ATP-dependent DNA ligase family profile" evidence="18">
    <location>
        <begin position="809"/>
        <end position="945"/>
    </location>
</feature>
<evidence type="ECO:0000256" key="2">
    <source>
        <dbReference type="ARBA" id="ARBA00007572"/>
    </source>
</evidence>
<dbReference type="GO" id="GO:0051301">
    <property type="term" value="P:cell division"/>
    <property type="evidence" value="ECO:0007669"/>
    <property type="project" value="UniProtKB-KW"/>
</dbReference>
<comment type="subcellular location">
    <subcellularLocation>
        <location evidence="1">Nucleus</location>
    </subcellularLocation>
</comment>
<comment type="function">
    <text evidence="14">DNA ligase that seals nicks in double-stranded DNA during DNA replication, DNA recombination and DNA repair.</text>
</comment>
<dbReference type="PROSITE" id="PS00697">
    <property type="entry name" value="DNA_LIGASE_A1"/>
    <property type="match status" value="1"/>
</dbReference>
<dbReference type="InterPro" id="IPR012309">
    <property type="entry name" value="DNA_ligase_ATP-dep_C"/>
</dbReference>
<feature type="compositionally biased region" description="Basic and acidic residues" evidence="17">
    <location>
        <begin position="262"/>
        <end position="283"/>
    </location>
</feature>
<dbReference type="CDD" id="cd07969">
    <property type="entry name" value="OBF_DNA_ligase_I"/>
    <property type="match status" value="1"/>
</dbReference>
<keyword evidence="20" id="KW-1185">Reference proteome</keyword>
<dbReference type="EC" id="6.5.1.1" evidence="15"/>
<dbReference type="GO" id="GO:0006310">
    <property type="term" value="P:DNA recombination"/>
    <property type="evidence" value="ECO:0007669"/>
    <property type="project" value="UniProtKB-KW"/>
</dbReference>
<dbReference type="InterPro" id="IPR000977">
    <property type="entry name" value="DNA_ligase_ATP-dep"/>
</dbReference>
<keyword evidence="12" id="KW-0131">Cell cycle</keyword>
<dbReference type="Pfam" id="PF01068">
    <property type="entry name" value="DNA_ligase_A_M"/>
    <property type="match status" value="1"/>
</dbReference>
<feature type="compositionally biased region" description="Polar residues" evidence="17">
    <location>
        <begin position="194"/>
        <end position="220"/>
    </location>
</feature>
<dbReference type="EMBL" id="SEYY01023367">
    <property type="protein sequence ID" value="KAB7494901.1"/>
    <property type="molecule type" value="Genomic_DNA"/>
</dbReference>
<evidence type="ECO:0000256" key="17">
    <source>
        <dbReference type="SAM" id="MobiDB-lite"/>
    </source>
</evidence>
<comment type="catalytic activity">
    <reaction evidence="13 15">
        <text>ATP + (deoxyribonucleotide)n-3'-hydroxyl + 5'-phospho-(deoxyribonucleotide)m = (deoxyribonucleotide)n+m + AMP + diphosphate.</text>
        <dbReference type="EC" id="6.5.1.1"/>
    </reaction>
</comment>
<proteinExistence type="inferred from homology"/>